<dbReference type="PIRSF" id="PIRSF010631">
    <property type="entry name" value="A-rhamnsds"/>
    <property type="match status" value="1"/>
</dbReference>
<protein>
    <recommendedName>
        <fullName evidence="2">alpha-L-rhamnosidase</fullName>
        <ecNumber evidence="2">3.2.1.40</ecNumber>
    </recommendedName>
</protein>
<dbReference type="Gene3D" id="2.60.120.260">
    <property type="entry name" value="Galactose-binding domain-like"/>
    <property type="match status" value="3"/>
</dbReference>
<accession>A0ABT3FPI1</accession>
<comment type="caution">
    <text evidence="10">The sequence shown here is derived from an EMBL/GenBank/DDBJ whole genome shotgun (WGS) entry which is preliminary data.</text>
</comment>
<dbReference type="InterPro" id="IPR012341">
    <property type="entry name" value="6hp_glycosidase-like_sf"/>
</dbReference>
<dbReference type="EC" id="3.2.1.40" evidence="2"/>
<dbReference type="InterPro" id="IPR008902">
    <property type="entry name" value="Rhamnosid_concanavalin"/>
</dbReference>
<dbReference type="Pfam" id="PF17390">
    <property type="entry name" value="Bac_rhamnosid_C"/>
    <property type="match status" value="1"/>
</dbReference>
<dbReference type="InterPro" id="IPR035396">
    <property type="entry name" value="Bac_rhamnosid6H"/>
</dbReference>
<dbReference type="InterPro" id="IPR016007">
    <property type="entry name" value="Alpha_rhamnosid"/>
</dbReference>
<dbReference type="Proteomes" id="UP001207930">
    <property type="component" value="Unassembled WGS sequence"/>
</dbReference>
<evidence type="ECO:0000256" key="3">
    <source>
        <dbReference type="ARBA" id="ARBA00022801"/>
    </source>
</evidence>
<dbReference type="SUPFAM" id="SSF49785">
    <property type="entry name" value="Galactose-binding domain-like"/>
    <property type="match status" value="1"/>
</dbReference>
<evidence type="ECO:0000313" key="11">
    <source>
        <dbReference type="Proteomes" id="UP001207930"/>
    </source>
</evidence>
<evidence type="ECO:0000259" key="6">
    <source>
        <dbReference type="Pfam" id="PF08531"/>
    </source>
</evidence>
<sequence>MPRYLVSFLATTLAGSAVVDAAPSVTKLRCEDLANPTGVEVAQPRLSWWMTSDVRGDTQSAYQVVVDGVWDSGKVMSSQSIHIPYAGPALEPGRRYEWRTRIWDAEGAASAWSETATFATGIPSWSGEWIGQESAAWHAGIARAQWIWFPEGSPASSAPVGTRHFRRSFTLVEAPTRASFTVAADNGFEVSVNGTKAGEGSDLTHPGRFDIAPLLRAGENVITITASNIGTGANPAGLIAGLKMDFANAAPMEIHTDARWQASTDGKTWSAAMPLGGFGMAPWGTLHGRNPARYLRKDFTSDSNKEIARATAYVCGLGFFDLFLNGEEVSDHVMDPALSDYSKTAYYVTFDVTDRIRPDANAVGVVLGNGRFHAPRLSEPAPTQHFGFPKLLLQIDIEYTDGTRATVVKSDPTWKMTDDGPITANNEYDGEEYDARKEMPGWAAAGYDDSAWAAATAVTAPGPQVAPQMIEPMRVVRVIEPVAITNPTEGKYIVDMGENFYGTIRLKASAPVGTTVSMTSSYSLNADGTLKIADNRSALCTDRYTFKGEGVEVWTPRFKGQGFRRFEVSGLPEAPVLANFEGLVISTDVEDAGAFECSDELLNDIHRSVKRGLRMFLRSAPMDPDRDERQSWMGDPAKDAESGAYNFNVAAFYSKWMDDVARSQRGDGSIPDVSMYWNWGDGVEWASVFTILPEWIGDFYGNPRISAKHYQAMRKWVLAMRRHEEKDGTLRGASYGDWCDVSTITSGINNGNTSSALISSAYQYHNYRIMQRLATTLGRTADAATFFELANNLKVAFNARFYDETTHVYESDTQCAYVLALKFGLVPDGDRPAVLARLVDDIMVKHHGHLTVGLIGMQWLMQVLGEEGRSDVAWTIATRTARPSWGYMLSKGATTIWERWDGDTRDASMNSEALLILAGNLDAWFYQYVAGIRPGSTAFKRIVIQPEIVGDLTSAKAHFDSPYGRIASEWQVVSPTEVTFTCTVPANASAVIHVPVSRVGNATITEGGVPVWSGGAYRPGVKGLGYEGADEKAVHLTAGAGTYEFRITGTSLVKPGTIILVDNDSPGARLRGSWTRGTSTEVDQRHGASFSFAVAGTGDSTAEFRPYIPAAGNYKVQARWTSHWNRATDAPFTIRHAGGETTVRRNQEENGGKWVDLGTFAFDFGAEGRVTLTNDADEHVIADAVRFVPVDPADTSLISGDGFDGKDVLPDA</sequence>
<feature type="domain" description="Alpha-L-rhamnosidase six-hairpin glycosidase" evidence="7">
    <location>
        <begin position="591"/>
        <end position="929"/>
    </location>
</feature>
<dbReference type="Gene3D" id="2.60.420.10">
    <property type="entry name" value="Maltose phosphorylase, domain 3"/>
    <property type="match status" value="1"/>
</dbReference>
<dbReference type="Pfam" id="PF05592">
    <property type="entry name" value="Bac_rhamnosid"/>
    <property type="match status" value="1"/>
</dbReference>
<dbReference type="PANTHER" id="PTHR33307">
    <property type="entry name" value="ALPHA-RHAMNOSIDASE (EUROFUNG)"/>
    <property type="match status" value="1"/>
</dbReference>
<proteinExistence type="predicted"/>
<feature type="domain" description="Golvesin/Xly CBD-like" evidence="9">
    <location>
        <begin position="1059"/>
        <end position="1188"/>
    </location>
</feature>
<dbReference type="InterPro" id="IPR008979">
    <property type="entry name" value="Galactose-bd-like_sf"/>
</dbReference>
<dbReference type="Gene3D" id="1.50.10.10">
    <property type="match status" value="1"/>
</dbReference>
<dbReference type="SUPFAM" id="SSF48208">
    <property type="entry name" value="Six-hairpin glycosidases"/>
    <property type="match status" value="1"/>
</dbReference>
<organism evidence="10 11">
    <name type="scientific">Luteolibacter flavescens</name>
    <dbReference type="NCBI Taxonomy" id="1859460"/>
    <lineage>
        <taxon>Bacteria</taxon>
        <taxon>Pseudomonadati</taxon>
        <taxon>Verrucomicrobiota</taxon>
        <taxon>Verrucomicrobiia</taxon>
        <taxon>Verrucomicrobiales</taxon>
        <taxon>Verrucomicrobiaceae</taxon>
        <taxon>Luteolibacter</taxon>
    </lineage>
</organism>
<dbReference type="Pfam" id="PF08531">
    <property type="entry name" value="Bac_rhamnosid_N"/>
    <property type="match status" value="1"/>
</dbReference>
<feature type="chain" id="PRO_5045209285" description="alpha-L-rhamnosidase" evidence="4">
    <location>
        <begin position="22"/>
        <end position="1212"/>
    </location>
</feature>
<feature type="signal peptide" evidence="4">
    <location>
        <begin position="1"/>
        <end position="21"/>
    </location>
</feature>
<dbReference type="InterPro" id="IPR013783">
    <property type="entry name" value="Ig-like_fold"/>
</dbReference>
<feature type="domain" description="Bacterial alpha-L-rhamnosidase N-terminal" evidence="6">
    <location>
        <begin position="305"/>
        <end position="476"/>
    </location>
</feature>
<dbReference type="PANTHER" id="PTHR33307:SF6">
    <property type="entry name" value="ALPHA-RHAMNOSIDASE (EUROFUNG)-RELATED"/>
    <property type="match status" value="1"/>
</dbReference>
<evidence type="ECO:0000256" key="2">
    <source>
        <dbReference type="ARBA" id="ARBA00012652"/>
    </source>
</evidence>
<keyword evidence="3 10" id="KW-0378">Hydrolase</keyword>
<dbReference type="EMBL" id="JAPDDS010000006">
    <property type="protein sequence ID" value="MCW1885480.1"/>
    <property type="molecule type" value="Genomic_DNA"/>
</dbReference>
<evidence type="ECO:0000259" key="8">
    <source>
        <dbReference type="Pfam" id="PF17390"/>
    </source>
</evidence>
<dbReference type="Gene3D" id="2.60.40.10">
    <property type="entry name" value="Immunoglobulins"/>
    <property type="match status" value="1"/>
</dbReference>
<dbReference type="Pfam" id="PF17389">
    <property type="entry name" value="Bac_rhamnosid6H"/>
    <property type="match status" value="1"/>
</dbReference>
<dbReference type="Pfam" id="PF25275">
    <property type="entry name" value="Golvesin_C"/>
    <property type="match status" value="1"/>
</dbReference>
<feature type="domain" description="Alpha-L-rhamnosidase C-terminal" evidence="8">
    <location>
        <begin position="931"/>
        <end position="1003"/>
    </location>
</feature>
<evidence type="ECO:0000313" key="10">
    <source>
        <dbReference type="EMBL" id="MCW1885480.1"/>
    </source>
</evidence>
<dbReference type="InterPro" id="IPR008928">
    <property type="entry name" value="6-hairpin_glycosidase_sf"/>
</dbReference>
<keyword evidence="4" id="KW-0732">Signal</keyword>
<dbReference type="GO" id="GO:0016787">
    <property type="term" value="F:hydrolase activity"/>
    <property type="evidence" value="ECO:0007669"/>
    <property type="project" value="UniProtKB-KW"/>
</dbReference>
<dbReference type="InterPro" id="IPR013737">
    <property type="entry name" value="Bac_rhamnosid_N"/>
</dbReference>
<reference evidence="10 11" key="1">
    <citation type="submission" date="2022-10" db="EMBL/GenBank/DDBJ databases">
        <title>Luteolibacter flavescens strain MCCC 1K03193, whole genome shotgun sequencing project.</title>
        <authorList>
            <person name="Zhao G."/>
            <person name="Shen L."/>
        </authorList>
    </citation>
    <scope>NUCLEOTIDE SEQUENCE [LARGE SCALE GENOMIC DNA]</scope>
    <source>
        <strain evidence="10 11">MCCC 1K03193</strain>
    </source>
</reference>
<evidence type="ECO:0000256" key="4">
    <source>
        <dbReference type="SAM" id="SignalP"/>
    </source>
</evidence>
<dbReference type="InterPro" id="IPR033803">
    <property type="entry name" value="CBD-like_Golvesin-Xly"/>
</dbReference>
<evidence type="ECO:0000256" key="1">
    <source>
        <dbReference type="ARBA" id="ARBA00001445"/>
    </source>
</evidence>
<name>A0ABT3FPI1_9BACT</name>
<gene>
    <name evidence="10" type="ORF">OKA04_12140</name>
</gene>
<dbReference type="Pfam" id="PF25788">
    <property type="entry name" value="Ig_Rha78A_N"/>
    <property type="match status" value="1"/>
</dbReference>
<dbReference type="RefSeq" id="WP_264501437.1">
    <property type="nucleotide sequence ID" value="NZ_JAPDDS010000006.1"/>
</dbReference>
<keyword evidence="11" id="KW-1185">Reference proteome</keyword>
<feature type="domain" description="Alpha-L-rhamnosidase concanavalin-like" evidence="5">
    <location>
        <begin position="488"/>
        <end position="585"/>
    </location>
</feature>
<comment type="catalytic activity">
    <reaction evidence="1">
        <text>Hydrolysis of terminal non-reducing alpha-L-rhamnose residues in alpha-L-rhamnosides.</text>
        <dbReference type="EC" id="3.2.1.40"/>
    </reaction>
</comment>
<evidence type="ECO:0000259" key="9">
    <source>
        <dbReference type="Pfam" id="PF25275"/>
    </source>
</evidence>
<dbReference type="InterPro" id="IPR035398">
    <property type="entry name" value="Bac_rhamnosid_C"/>
</dbReference>
<evidence type="ECO:0000259" key="7">
    <source>
        <dbReference type="Pfam" id="PF17389"/>
    </source>
</evidence>
<evidence type="ECO:0000259" key="5">
    <source>
        <dbReference type="Pfam" id="PF05592"/>
    </source>
</evidence>